<dbReference type="Gene3D" id="2.120.10.30">
    <property type="entry name" value="TolB, C-terminal domain"/>
    <property type="match status" value="1"/>
</dbReference>
<dbReference type="RefSeq" id="WP_188215073.1">
    <property type="nucleotide sequence ID" value="NZ_BAABGH010000004.1"/>
</dbReference>
<dbReference type="SUPFAM" id="SSF82171">
    <property type="entry name" value="DPP6 N-terminal domain-like"/>
    <property type="match status" value="1"/>
</dbReference>
<dbReference type="AlphaFoldDB" id="A0A8J6Q3S7"/>
<dbReference type="Proteomes" id="UP000602057">
    <property type="component" value="Unassembled WGS sequence"/>
</dbReference>
<organism evidence="1 2">
    <name type="scientific">Aestuariibaculum suncheonense</name>
    <dbReference type="NCBI Taxonomy" id="1028745"/>
    <lineage>
        <taxon>Bacteria</taxon>
        <taxon>Pseudomonadati</taxon>
        <taxon>Bacteroidota</taxon>
        <taxon>Flavobacteriia</taxon>
        <taxon>Flavobacteriales</taxon>
        <taxon>Flavobacteriaceae</taxon>
    </lineage>
</organism>
<keyword evidence="2" id="KW-1185">Reference proteome</keyword>
<dbReference type="InterPro" id="IPR011659">
    <property type="entry name" value="WD40"/>
</dbReference>
<gene>
    <name evidence="1" type="ORF">ICJ84_04095</name>
</gene>
<proteinExistence type="predicted"/>
<evidence type="ECO:0000313" key="1">
    <source>
        <dbReference type="EMBL" id="MBD0834608.1"/>
    </source>
</evidence>
<name>A0A8J6Q3S7_9FLAO</name>
<sequence>MKHIAFLLLLLPLFKACKPKNDTLVATISIDIESKTNYLTLFGQGIISTPLYERDLAIHPEGNEMIYTLGDYKQKKRCLVILNKNNETWSAPGIMSISGTYHDIEPFYANNGNRLYFASNRPIYNDSTRTDYNIWFSDKVKGIWTNPKALDSTINTPNDEFFPSVSNQGNLFFTATKPNGIGKEDIFIAKYEAGTFKNPEPLPAEINTPFYEFNAYISPDEDVIVFSSYGRADDLGGGDLYISRKDKNGAWSPSKNMGALINSNKLDYCPFIDWKHGNLYFTSERLDENNEILESVNALKNFANSPLNGFGNIYKISLDKIDELH</sequence>
<dbReference type="EMBL" id="JACVXC010000001">
    <property type="protein sequence ID" value="MBD0834608.1"/>
    <property type="molecule type" value="Genomic_DNA"/>
</dbReference>
<comment type="caution">
    <text evidence="1">The sequence shown here is derived from an EMBL/GenBank/DDBJ whole genome shotgun (WGS) entry which is preliminary data.</text>
</comment>
<evidence type="ECO:0000313" key="2">
    <source>
        <dbReference type="Proteomes" id="UP000602057"/>
    </source>
</evidence>
<reference evidence="1" key="2">
    <citation type="submission" date="2020-09" db="EMBL/GenBank/DDBJ databases">
        <authorList>
            <person name="Wu Z."/>
        </authorList>
    </citation>
    <scope>NUCLEOTIDE SEQUENCE</scope>
    <source>
        <strain evidence="1">SC17</strain>
    </source>
</reference>
<accession>A0A8J6Q3S7</accession>
<dbReference type="InterPro" id="IPR011042">
    <property type="entry name" value="6-blade_b-propeller_TolB-like"/>
</dbReference>
<protein>
    <submittedName>
        <fullName evidence="1">PD40 domain-containing protein</fullName>
    </submittedName>
</protein>
<dbReference type="Pfam" id="PF07676">
    <property type="entry name" value="PD40"/>
    <property type="match status" value="2"/>
</dbReference>
<reference evidence="1" key="1">
    <citation type="journal article" date="2013" name="Int. J. Syst. Evol. Microbiol.">
        <title>Aestuariibaculum suncheonense gen. nov., sp. nov., a marine bacterium of the family Flavobacteriaceae isolated from a tidal flat and emended descriptions of the genera Gaetbulibacter and Tamlana.</title>
        <authorList>
            <person name="Jeong S.H."/>
            <person name="Park M.S."/>
            <person name="Jin H.M."/>
            <person name="Lee K."/>
            <person name="Park W."/>
            <person name="Jeon C.O."/>
        </authorList>
    </citation>
    <scope>NUCLEOTIDE SEQUENCE</scope>
    <source>
        <strain evidence="1">SC17</strain>
    </source>
</reference>